<feature type="domain" description="Oxidoreductase-like" evidence="10">
    <location>
        <begin position="47"/>
        <end position="86"/>
    </location>
</feature>
<dbReference type="SUPFAM" id="SSF63380">
    <property type="entry name" value="Riboflavin synthase domain-like"/>
    <property type="match status" value="1"/>
</dbReference>
<feature type="compositionally biased region" description="Basic and acidic residues" evidence="7">
    <location>
        <begin position="19"/>
        <end position="29"/>
    </location>
</feature>
<comment type="caution">
    <text evidence="11">The sequence shown here is derived from an EMBL/GenBank/DDBJ whole genome shotgun (WGS) entry which is preliminary data.</text>
</comment>
<feature type="domain" description="Oxidoreductase FAD/NAD(P)-binding" evidence="8">
    <location>
        <begin position="231"/>
        <end position="330"/>
    </location>
</feature>
<dbReference type="InterPro" id="IPR001834">
    <property type="entry name" value="CBR-like"/>
</dbReference>
<dbReference type="InterPro" id="IPR017938">
    <property type="entry name" value="Riboflavin_synthase-like_b-brl"/>
</dbReference>
<comment type="cofactor">
    <cofactor evidence="1 6">
        <name>FAD</name>
        <dbReference type="ChEBI" id="CHEBI:57692"/>
    </cofactor>
</comment>
<sequence>MNPAVEKLLQDIAQAKLRAEERRRQKEQQDNQPHGIIYKDDGTIELRLPPPPSKPDPDECCHSGCTPCILDTYKEQLEEYEHTVADFQKQYQRAIAGKSVNVPTRNDRLSCGILNPLEFRKVRIMHIDQPCMHSRLLVLEATALDFILAQGEHIHIRATLADGKRITRPFTPVMLEAEDGIVRPHLFIRLYNNELSASLKQLQAGDSVMLRGPIRTHVNLTQAFSNGLCVLVAGGSGIAPIFQALQFAHVNTSYKNKRIVTFHCARNEESLWLSHLIKRLQADMPQLVYHTFKSHINHLSENLLHQALANYNCENAQAIICGPGSFNEDVSCWLGNIGIRHVQLL</sequence>
<evidence type="ECO:0000313" key="12">
    <source>
        <dbReference type="Proteomes" id="UP001139887"/>
    </source>
</evidence>
<feature type="region of interest" description="Disordered" evidence="7">
    <location>
        <begin position="19"/>
        <end position="44"/>
    </location>
</feature>
<keyword evidence="4 6" id="KW-0274">FAD</keyword>
<evidence type="ECO:0000313" key="11">
    <source>
        <dbReference type="EMBL" id="KAJ2851645.1"/>
    </source>
</evidence>
<proteinExistence type="inferred from homology"/>
<dbReference type="Pfam" id="PF00175">
    <property type="entry name" value="NAD_binding_1"/>
    <property type="match status" value="1"/>
</dbReference>
<keyword evidence="3 6" id="KW-0285">Flavoprotein</keyword>
<organism evidence="11 12">
    <name type="scientific">Coemansia brasiliensis</name>
    <dbReference type="NCBI Taxonomy" id="2650707"/>
    <lineage>
        <taxon>Eukaryota</taxon>
        <taxon>Fungi</taxon>
        <taxon>Fungi incertae sedis</taxon>
        <taxon>Zoopagomycota</taxon>
        <taxon>Kickxellomycotina</taxon>
        <taxon>Kickxellomycetes</taxon>
        <taxon>Kickxellales</taxon>
        <taxon>Kickxellaceae</taxon>
        <taxon>Coemansia</taxon>
    </lineage>
</organism>
<feature type="binding site" evidence="6">
    <location>
        <position position="168"/>
    </location>
    <ligand>
        <name>FAD</name>
        <dbReference type="ChEBI" id="CHEBI:57692"/>
    </ligand>
</feature>
<dbReference type="GO" id="GO:0090524">
    <property type="term" value="F:cytochrome-b5 reductase activity, acting on NADH"/>
    <property type="evidence" value="ECO:0007669"/>
    <property type="project" value="UniProtKB-EC"/>
</dbReference>
<protein>
    <submittedName>
        <fullName evidence="11">NADH-cytochrome b5 reductase-like</fullName>
        <ecNumber evidence="11">1.6.2.2</ecNumber>
    </submittedName>
</protein>
<dbReference type="Gene3D" id="2.40.30.10">
    <property type="entry name" value="Translation factors"/>
    <property type="match status" value="1"/>
</dbReference>
<accession>A0A9W8I9X4</accession>
<evidence type="ECO:0000259" key="9">
    <source>
        <dbReference type="Pfam" id="PF00970"/>
    </source>
</evidence>
<evidence type="ECO:0000259" key="8">
    <source>
        <dbReference type="Pfam" id="PF00175"/>
    </source>
</evidence>
<keyword evidence="5 11" id="KW-0560">Oxidoreductase</keyword>
<dbReference type="InterPro" id="IPR001433">
    <property type="entry name" value="OxRdtase_FAD/NAD-bd"/>
</dbReference>
<dbReference type="OrthoDB" id="432685at2759"/>
<evidence type="ECO:0000256" key="3">
    <source>
        <dbReference type="ARBA" id="ARBA00022630"/>
    </source>
</evidence>
<dbReference type="EC" id="1.6.2.2" evidence="11"/>
<keyword evidence="12" id="KW-1185">Reference proteome</keyword>
<dbReference type="PRINTS" id="PR00406">
    <property type="entry name" value="CYTB5RDTASE"/>
</dbReference>
<feature type="binding site" evidence="6">
    <location>
        <position position="169"/>
    </location>
    <ligand>
        <name>FAD</name>
        <dbReference type="ChEBI" id="CHEBI:57692"/>
    </ligand>
</feature>
<dbReference type="PANTHER" id="PTHR19370">
    <property type="entry name" value="NADH-CYTOCHROME B5 REDUCTASE"/>
    <property type="match status" value="1"/>
</dbReference>
<feature type="binding site" evidence="6">
    <location>
        <position position="196"/>
    </location>
    <ligand>
        <name>FAD</name>
        <dbReference type="ChEBI" id="CHEBI:57692"/>
    </ligand>
</feature>
<dbReference type="InterPro" id="IPR008333">
    <property type="entry name" value="Cbr1-like_FAD-bd_dom"/>
</dbReference>
<dbReference type="Gene3D" id="3.40.50.80">
    <property type="entry name" value="Nucleotide-binding domain of ferredoxin-NADP reductase (FNR) module"/>
    <property type="match status" value="1"/>
</dbReference>
<evidence type="ECO:0000256" key="4">
    <source>
        <dbReference type="ARBA" id="ARBA00022827"/>
    </source>
</evidence>
<dbReference type="AlphaFoldDB" id="A0A9W8I9X4"/>
<evidence type="ECO:0000259" key="10">
    <source>
        <dbReference type="Pfam" id="PF09791"/>
    </source>
</evidence>
<dbReference type="SUPFAM" id="SSF52343">
    <property type="entry name" value="Ferredoxin reductase-like, C-terminal NADP-linked domain"/>
    <property type="match status" value="1"/>
</dbReference>
<dbReference type="EMBL" id="JANBUW010000010">
    <property type="protein sequence ID" value="KAJ2851645.1"/>
    <property type="molecule type" value="Genomic_DNA"/>
</dbReference>
<dbReference type="InterPro" id="IPR039261">
    <property type="entry name" value="FNR_nucleotide-bd"/>
</dbReference>
<dbReference type="PANTHER" id="PTHR19370:SF184">
    <property type="entry name" value="NADH-CYTOCHROME B5 REDUCTASE-LIKE"/>
    <property type="match status" value="1"/>
</dbReference>
<evidence type="ECO:0000256" key="1">
    <source>
        <dbReference type="ARBA" id="ARBA00001974"/>
    </source>
</evidence>
<dbReference type="Pfam" id="PF09791">
    <property type="entry name" value="Oxidored-like"/>
    <property type="match status" value="1"/>
</dbReference>
<comment type="similarity">
    <text evidence="2">Belongs to the flavoprotein pyridine nucleotide cytochrome reductase family.</text>
</comment>
<gene>
    <name evidence="11" type="primary">CYB5RL</name>
    <name evidence="11" type="ORF">IWW36_000968</name>
</gene>
<evidence type="ECO:0000256" key="2">
    <source>
        <dbReference type="ARBA" id="ARBA00006105"/>
    </source>
</evidence>
<evidence type="ECO:0000256" key="7">
    <source>
        <dbReference type="SAM" id="MobiDB-lite"/>
    </source>
</evidence>
<feature type="domain" description="Flavoprotein pyridine nucleotide cytochrome reductase-like FAD-binding" evidence="9">
    <location>
        <begin position="142"/>
        <end position="214"/>
    </location>
</feature>
<dbReference type="InterPro" id="IPR019180">
    <property type="entry name" value="Oxidoreductase-like_N"/>
</dbReference>
<reference evidence="11" key="1">
    <citation type="submission" date="2022-07" db="EMBL/GenBank/DDBJ databases">
        <title>Phylogenomic reconstructions and comparative analyses of Kickxellomycotina fungi.</title>
        <authorList>
            <person name="Reynolds N.K."/>
            <person name="Stajich J.E."/>
            <person name="Barry K."/>
            <person name="Grigoriev I.V."/>
            <person name="Crous P."/>
            <person name="Smith M.E."/>
        </authorList>
    </citation>
    <scope>NUCLEOTIDE SEQUENCE</scope>
    <source>
        <strain evidence="11">NRRL 1566</strain>
    </source>
</reference>
<dbReference type="Pfam" id="PF00970">
    <property type="entry name" value="FAD_binding_6"/>
    <property type="match status" value="1"/>
</dbReference>
<evidence type="ECO:0000256" key="5">
    <source>
        <dbReference type="ARBA" id="ARBA00023002"/>
    </source>
</evidence>
<name>A0A9W8I9X4_9FUNG</name>
<dbReference type="Proteomes" id="UP001139887">
    <property type="component" value="Unassembled WGS sequence"/>
</dbReference>
<evidence type="ECO:0000256" key="6">
    <source>
        <dbReference type="PIRSR" id="PIRSR601834-1"/>
    </source>
</evidence>